<dbReference type="EMBL" id="JAWWNJ010000190">
    <property type="protein sequence ID" value="KAK6972242.1"/>
    <property type="molecule type" value="Genomic_DNA"/>
</dbReference>
<accession>A0AAW0A729</accession>
<proteinExistence type="predicted"/>
<name>A0AAW0A729_9AGAR</name>
<dbReference type="EMBL" id="JAWWNJ010000080">
    <property type="protein sequence ID" value="KAK7002012.1"/>
    <property type="molecule type" value="Genomic_DNA"/>
</dbReference>
<dbReference type="InterPro" id="IPR007727">
    <property type="entry name" value="Spo12"/>
</dbReference>
<reference evidence="3 4" key="1">
    <citation type="journal article" date="2024" name="J Genomics">
        <title>Draft genome sequencing and assembly of Favolaschia claudopus CIRM-BRFM 2984 isolated from oak limbs.</title>
        <authorList>
            <person name="Navarro D."/>
            <person name="Drula E."/>
            <person name="Chaduli D."/>
            <person name="Cazenave R."/>
            <person name="Ahrendt S."/>
            <person name="Wang J."/>
            <person name="Lipzen A."/>
            <person name="Daum C."/>
            <person name="Barry K."/>
            <person name="Grigoriev I.V."/>
            <person name="Favel A."/>
            <person name="Rosso M.N."/>
            <person name="Martin F."/>
        </authorList>
    </citation>
    <scope>NUCLEOTIDE SEQUENCE [LARGE SCALE GENOMIC DNA]</scope>
    <source>
        <strain evidence="3 4">CIRM-BRFM 2984</strain>
    </source>
</reference>
<evidence type="ECO:0000313" key="4">
    <source>
        <dbReference type="Proteomes" id="UP001362999"/>
    </source>
</evidence>
<evidence type="ECO:0000313" key="3">
    <source>
        <dbReference type="EMBL" id="KAK7002012.1"/>
    </source>
</evidence>
<sequence>MSTANNPSDSTLIQPLHNPAKAARVIVPTAPLGDVVNQPAELRAKALLERQMAKSLNPTYISPTDNLMTPCTEKLTTAKKKNFTKSGKPIQLLASNANEWADKDDDEANRHPDAQPQEAPAMEVDEENPF</sequence>
<dbReference type="AlphaFoldDB" id="A0AAW0A729"/>
<gene>
    <name evidence="3" type="ORF">R3P38DRAFT_3215764</name>
    <name evidence="2" type="ORF">R3P38DRAFT_3485495</name>
</gene>
<organism evidence="3 4">
    <name type="scientific">Favolaschia claudopus</name>
    <dbReference type="NCBI Taxonomy" id="2862362"/>
    <lineage>
        <taxon>Eukaryota</taxon>
        <taxon>Fungi</taxon>
        <taxon>Dikarya</taxon>
        <taxon>Basidiomycota</taxon>
        <taxon>Agaricomycotina</taxon>
        <taxon>Agaricomycetes</taxon>
        <taxon>Agaricomycetidae</taxon>
        <taxon>Agaricales</taxon>
        <taxon>Marasmiineae</taxon>
        <taxon>Mycenaceae</taxon>
        <taxon>Favolaschia</taxon>
    </lineage>
</organism>
<evidence type="ECO:0000313" key="2">
    <source>
        <dbReference type="EMBL" id="KAK6972242.1"/>
    </source>
</evidence>
<protein>
    <submittedName>
        <fullName evidence="3">Uncharacterized protein</fullName>
    </submittedName>
</protein>
<comment type="caution">
    <text evidence="3">The sequence shown here is derived from an EMBL/GenBank/DDBJ whole genome shotgun (WGS) entry which is preliminary data.</text>
</comment>
<feature type="region of interest" description="Disordered" evidence="1">
    <location>
        <begin position="86"/>
        <end position="130"/>
    </location>
</feature>
<evidence type="ECO:0000256" key="1">
    <source>
        <dbReference type="SAM" id="MobiDB-lite"/>
    </source>
</evidence>
<keyword evidence="4" id="KW-1185">Reference proteome</keyword>
<dbReference type="Pfam" id="PF05032">
    <property type="entry name" value="Spo12"/>
    <property type="match status" value="1"/>
</dbReference>
<dbReference type="Proteomes" id="UP001362999">
    <property type="component" value="Unassembled WGS sequence"/>
</dbReference>